<feature type="region of interest" description="Disordered" evidence="7">
    <location>
        <begin position="520"/>
        <end position="605"/>
    </location>
</feature>
<feature type="compositionally biased region" description="Basic and acidic residues" evidence="7">
    <location>
        <begin position="581"/>
        <end position="605"/>
    </location>
</feature>
<comment type="caution">
    <text evidence="9">The sequence shown here is derived from an EMBL/GenBank/DDBJ whole genome shotgun (WGS) entry which is preliminary data.</text>
</comment>
<evidence type="ECO:0000313" key="9">
    <source>
        <dbReference type="EMBL" id="KAJ2003947.1"/>
    </source>
</evidence>
<feature type="domain" description="HSF-type DNA-binding" evidence="8">
    <location>
        <begin position="72"/>
        <end position="96"/>
    </location>
</feature>
<organism evidence="9 10">
    <name type="scientific">Coemansia thaxteri</name>
    <dbReference type="NCBI Taxonomy" id="2663907"/>
    <lineage>
        <taxon>Eukaryota</taxon>
        <taxon>Fungi</taxon>
        <taxon>Fungi incertae sedis</taxon>
        <taxon>Zoopagomycota</taxon>
        <taxon>Kickxellomycotina</taxon>
        <taxon>Kickxellomycetes</taxon>
        <taxon>Kickxellales</taxon>
        <taxon>Kickxellaceae</taxon>
        <taxon>Coemansia</taxon>
    </lineage>
</organism>
<feature type="region of interest" description="Disordered" evidence="7">
    <location>
        <begin position="841"/>
        <end position="864"/>
    </location>
</feature>
<proteinExistence type="inferred from homology"/>
<feature type="compositionally biased region" description="Polar residues" evidence="7">
    <location>
        <begin position="355"/>
        <end position="368"/>
    </location>
</feature>
<evidence type="ECO:0000256" key="3">
    <source>
        <dbReference type="ARBA" id="ARBA00023125"/>
    </source>
</evidence>
<dbReference type="PROSITE" id="PS00434">
    <property type="entry name" value="HSF_DOMAIN"/>
    <property type="match status" value="1"/>
</dbReference>
<dbReference type="Gene3D" id="1.10.10.10">
    <property type="entry name" value="Winged helix-like DNA-binding domain superfamily/Winged helix DNA-binding domain"/>
    <property type="match status" value="1"/>
</dbReference>
<feature type="region of interest" description="Disordered" evidence="7">
    <location>
        <begin position="1120"/>
        <end position="1153"/>
    </location>
</feature>
<dbReference type="Pfam" id="PF00447">
    <property type="entry name" value="HSF_DNA-bind"/>
    <property type="match status" value="1"/>
</dbReference>
<feature type="compositionally biased region" description="Low complexity" evidence="7">
    <location>
        <begin position="1121"/>
        <end position="1138"/>
    </location>
</feature>
<comment type="similarity">
    <text evidence="6">Belongs to the HSF family.</text>
</comment>
<comment type="subcellular location">
    <subcellularLocation>
        <location evidence="1">Nucleus</location>
    </subcellularLocation>
</comment>
<dbReference type="SUPFAM" id="SSF46785">
    <property type="entry name" value="Winged helix' DNA-binding domain"/>
    <property type="match status" value="1"/>
</dbReference>
<feature type="compositionally biased region" description="Acidic residues" evidence="7">
    <location>
        <begin position="883"/>
        <end position="894"/>
    </location>
</feature>
<dbReference type="InterPro" id="IPR036388">
    <property type="entry name" value="WH-like_DNA-bd_sf"/>
</dbReference>
<feature type="compositionally biased region" description="Low complexity" evidence="7">
    <location>
        <begin position="678"/>
        <end position="687"/>
    </location>
</feature>
<dbReference type="PRINTS" id="PR00056">
    <property type="entry name" value="HSFDOMAIN"/>
</dbReference>
<protein>
    <submittedName>
        <fullName evidence="9">Kinase-regulated stress-responsive transcription factor skn7</fullName>
    </submittedName>
</protein>
<keyword evidence="9" id="KW-0418">Kinase</keyword>
<evidence type="ECO:0000256" key="6">
    <source>
        <dbReference type="RuleBase" id="RU004020"/>
    </source>
</evidence>
<feature type="compositionally biased region" description="Basic and acidic residues" evidence="7">
    <location>
        <begin position="981"/>
        <end position="1003"/>
    </location>
</feature>
<dbReference type="PANTHER" id="PTHR10015">
    <property type="entry name" value="HEAT SHOCK TRANSCRIPTION FACTOR"/>
    <property type="match status" value="1"/>
</dbReference>
<keyword evidence="2" id="KW-0805">Transcription regulation</keyword>
<evidence type="ECO:0000256" key="2">
    <source>
        <dbReference type="ARBA" id="ARBA00023015"/>
    </source>
</evidence>
<keyword evidence="4" id="KW-0804">Transcription</keyword>
<feature type="region of interest" description="Disordered" evidence="7">
    <location>
        <begin position="720"/>
        <end position="823"/>
    </location>
</feature>
<feature type="compositionally biased region" description="Polar residues" evidence="7">
    <location>
        <begin position="950"/>
        <end position="968"/>
    </location>
</feature>
<feature type="region of interest" description="Disordered" evidence="7">
    <location>
        <begin position="672"/>
        <end position="699"/>
    </location>
</feature>
<dbReference type="GO" id="GO:0003700">
    <property type="term" value="F:DNA-binding transcription factor activity"/>
    <property type="evidence" value="ECO:0007669"/>
    <property type="project" value="InterPro"/>
</dbReference>
<keyword evidence="3" id="KW-0238">DNA-binding</keyword>
<feature type="compositionally biased region" description="Basic and acidic residues" evidence="7">
    <location>
        <begin position="554"/>
        <end position="564"/>
    </location>
</feature>
<feature type="compositionally biased region" description="Low complexity" evidence="7">
    <location>
        <begin position="1014"/>
        <end position="1039"/>
    </location>
</feature>
<evidence type="ECO:0000256" key="7">
    <source>
        <dbReference type="SAM" id="MobiDB-lite"/>
    </source>
</evidence>
<feature type="compositionally biased region" description="Polar residues" evidence="7">
    <location>
        <begin position="926"/>
        <end position="941"/>
    </location>
</feature>
<keyword evidence="10" id="KW-1185">Reference proteome</keyword>
<evidence type="ECO:0000313" key="10">
    <source>
        <dbReference type="Proteomes" id="UP001150907"/>
    </source>
</evidence>
<dbReference type="AlphaFoldDB" id="A0A9W8BI54"/>
<sequence length="1239" mass="132138">MDNSLDDALDGVLQAAVDDKFDIFSMSTGVPDFVKKLFRMLEDEAHREIVSWGHEGDSFVVKDPNEFSKFVLPQHFKHNNFASFVRQLNKYDFHKVKVTEETRRYGDEAWEFKHPKFQHNRPDLLEKIKRKIPPKSKSIGGISSGRHNDSELRLVAEDLQSQIHLLTHAHAEVTMYMHQLGKQQQAMIDELNGLKKNMQTQDQLMEEFVRYLVNQDAASNSSRSGELGAAATVAAAAAAAAAASGLGGLSALGHIPGIGTVPGVGSASDVGTIVANGGSASNNSLASDCVSDEASGNGAAAAASSQSSTDGSVKEEQRARHIKRRPTASGSRTSEELAGDTLRSARSSKDVPRITSRTPPTSDASQAPTPKDSLGERWGGSHIISLGKQQAADSDMFGLYRLTTPPLDPSVPQLKEIDPFEDSPPPRRLTDFEDPVYIPPLTLAATLADDYGAVAHGNSSGDATKAAAPATASTFARSQAATTASGPLDLLSEFNASYNYLFGTLPSDAVHAAPHAPVASSAAAPAPSKAAKPSRAVDTGLVSPVSSQAVSGRDSCEDEHKSGSEDDAASQGASSISEDSVLERELEDERRKEEERKAAEQRNRRRELIKQQVAFERMKERHRRQVPGQQGFGAGVARWQKELASAVAPPQQQQAAMYASSGAIGHGCMPQAQPPHHAPGQHAHMAPRGGSGSGSAGLQANASMPNIAYLAEPQALGQFPVPHATLPRHPQQPMQQCAAGLSSGLQAQHQPQAPPATPFTHPVKLAGRPQRARNPYLSDSSSDDGAGSDGDELDSDDMTSIGSSDISCDPPLDETGTPATAPLGITSGGVKVARSVSQPMFSVGASDSSSDTSAKSQSSSTRRVRFHETVSVVFNTRHTVTGEDLEHEAIESDSDSSNASVDLDAASPSRAMSGDHPSDEAFDDSNAYSHSRYQIPTTIESTPWHDEESTTMANSKETSGNSSRNASPDSAKKQRLRPKHRIETQPLRDREAERELRKHEKASMRPRPTPSKLPQAAAPAPEQEPAASAAPPATVPVSASEEQKLLPADQMAEARRLLLGHYNIPNPSLPVGSTIPRSGNATTTVFARTSSVKVIQPPSFARPKQRPLASNSQLNIRPASVAVSQPQRQAPASAPRASCPGGQDDFSDGDDVPLSAIARSKSEPMSNPPPRHSADSFASRRFFGRNQPDAAGNPVAAPNVEEHVAKFEQMRSLSMDIAAQPQPATSSSRRRFGRWGNFF</sequence>
<dbReference type="SMART" id="SM00415">
    <property type="entry name" value="HSF"/>
    <property type="match status" value="1"/>
</dbReference>
<name>A0A9W8BI54_9FUNG</name>
<evidence type="ECO:0000256" key="5">
    <source>
        <dbReference type="ARBA" id="ARBA00023242"/>
    </source>
</evidence>
<keyword evidence="9" id="KW-0808">Transferase</keyword>
<feature type="compositionally biased region" description="Low complexity" evidence="7">
    <location>
        <begin position="520"/>
        <end position="534"/>
    </location>
</feature>
<dbReference type="PANTHER" id="PTHR10015:SF361">
    <property type="entry name" value="TRANSCRIPTION FACTOR SKN7"/>
    <property type="match status" value="1"/>
</dbReference>
<feature type="compositionally biased region" description="Low complexity" evidence="7">
    <location>
        <begin position="294"/>
        <end position="311"/>
    </location>
</feature>
<dbReference type="InterPro" id="IPR036390">
    <property type="entry name" value="WH_DNA-bd_sf"/>
</dbReference>
<dbReference type="InterPro" id="IPR000232">
    <property type="entry name" value="HSF_DNA-bd"/>
</dbReference>
<feature type="region of interest" description="Disordered" evidence="7">
    <location>
        <begin position="883"/>
        <end position="1049"/>
    </location>
</feature>
<feature type="compositionally biased region" description="Low complexity" evidence="7">
    <location>
        <begin position="845"/>
        <end position="861"/>
    </location>
</feature>
<dbReference type="OrthoDB" id="60033at2759"/>
<dbReference type="GO" id="GO:0016301">
    <property type="term" value="F:kinase activity"/>
    <property type="evidence" value="ECO:0007669"/>
    <property type="project" value="UniProtKB-KW"/>
</dbReference>
<reference evidence="9" key="1">
    <citation type="submission" date="2022-07" db="EMBL/GenBank/DDBJ databases">
        <title>Phylogenomic reconstructions and comparative analyses of Kickxellomycotina fungi.</title>
        <authorList>
            <person name="Reynolds N.K."/>
            <person name="Stajich J.E."/>
            <person name="Barry K."/>
            <person name="Grigoriev I.V."/>
            <person name="Crous P."/>
            <person name="Smith M.E."/>
        </authorList>
    </citation>
    <scope>NUCLEOTIDE SEQUENCE</scope>
    <source>
        <strain evidence="9">IMI 214461</strain>
    </source>
</reference>
<keyword evidence="5" id="KW-0539">Nucleus</keyword>
<accession>A0A9W8BI54</accession>
<evidence type="ECO:0000256" key="4">
    <source>
        <dbReference type="ARBA" id="ARBA00023163"/>
    </source>
</evidence>
<dbReference type="FunFam" id="1.10.10.10:FF:000027">
    <property type="entry name" value="Heat shock transcription factor 1"/>
    <property type="match status" value="1"/>
</dbReference>
<evidence type="ECO:0000259" key="8">
    <source>
        <dbReference type="PROSITE" id="PS00434"/>
    </source>
</evidence>
<dbReference type="GO" id="GO:0005634">
    <property type="term" value="C:nucleus"/>
    <property type="evidence" value="ECO:0007669"/>
    <property type="project" value="UniProtKB-SubCell"/>
</dbReference>
<dbReference type="Proteomes" id="UP001150907">
    <property type="component" value="Unassembled WGS sequence"/>
</dbReference>
<gene>
    <name evidence="9" type="primary">SKN7</name>
    <name evidence="9" type="ORF">H4R26_002783</name>
</gene>
<feature type="region of interest" description="Disordered" evidence="7">
    <location>
        <begin position="289"/>
        <end position="379"/>
    </location>
</feature>
<evidence type="ECO:0000256" key="1">
    <source>
        <dbReference type="ARBA" id="ARBA00004123"/>
    </source>
</evidence>
<dbReference type="EMBL" id="JANBQF010000185">
    <property type="protein sequence ID" value="KAJ2003947.1"/>
    <property type="molecule type" value="Genomic_DNA"/>
</dbReference>
<dbReference type="GO" id="GO:0043565">
    <property type="term" value="F:sequence-specific DNA binding"/>
    <property type="evidence" value="ECO:0007669"/>
    <property type="project" value="InterPro"/>
</dbReference>